<dbReference type="OrthoDB" id="10051137at2759"/>
<dbReference type="PANTHER" id="PTHR23063">
    <property type="entry name" value="PHOSPHOLIPID ACYLTRANSFERASE"/>
    <property type="match status" value="1"/>
</dbReference>
<feature type="compositionally biased region" description="Basic and acidic residues" evidence="13">
    <location>
        <begin position="30"/>
        <end position="40"/>
    </location>
</feature>
<keyword evidence="9 14" id="KW-0472">Membrane</keyword>
<evidence type="ECO:0000256" key="14">
    <source>
        <dbReference type="SAM" id="Phobius"/>
    </source>
</evidence>
<sequence>MTMTTTEAAPSTMEQSSSSSLRSDSSSMSADEKNEASLRRDAMISDSITSPISISAPDAAKMRAYIEQKILDEDKARDRSLPSDVSALTLVAALALNQAFEGAQALVTDDFSSCFSSNRSRAWNYNFYLLVLYLIGWVVRVVMFPVRVGIFIGSALIFVPVFYATTLLPLEEHLKFALLRRMVQFEARVILFSWLAVVQYHGVIPSRRPNQIYVANHTSLMDFVLLEALMPFGTVGQKQPGWIGFIQNRILACMENLWFDRQASKERALLTTQLKERISDDTKTPILVFPEGVCTNNTSTVQFKRGAFDAATEICPIAIKYNNLFSDCFWNSRRESFWSYCCRIWGSWCVVADVYYLRPHHMRDDETVEEFANRVQRLISDKAGLKFTTHNGYLKYFRPSQRFVEARQATLSKEFERFVQSEDKKEK</sequence>
<dbReference type="AlphaFoldDB" id="A0A8J6B758"/>
<keyword evidence="10" id="KW-0594">Phospholipid biosynthesis</keyword>
<comment type="pathway">
    <text evidence="2">Lipid metabolism.</text>
</comment>
<keyword evidence="4" id="KW-0444">Lipid biosynthesis</keyword>
<protein>
    <submittedName>
        <fullName evidence="16">Acyltransferase</fullName>
    </submittedName>
</protein>
<dbReference type="GO" id="GO:0016020">
    <property type="term" value="C:membrane"/>
    <property type="evidence" value="ECO:0007669"/>
    <property type="project" value="UniProtKB-SubCell"/>
</dbReference>
<dbReference type="Pfam" id="PF01553">
    <property type="entry name" value="Acyltransferase"/>
    <property type="match status" value="1"/>
</dbReference>
<evidence type="ECO:0000256" key="3">
    <source>
        <dbReference type="ARBA" id="ARBA00008655"/>
    </source>
</evidence>
<feature type="transmembrane region" description="Helical" evidence="14">
    <location>
        <begin position="125"/>
        <end position="144"/>
    </location>
</feature>
<gene>
    <name evidence="16" type="ORF">J8273_4289</name>
</gene>
<evidence type="ECO:0000256" key="9">
    <source>
        <dbReference type="ARBA" id="ARBA00023136"/>
    </source>
</evidence>
<dbReference type="CDD" id="cd07991">
    <property type="entry name" value="LPLAT_LPCAT1-like"/>
    <property type="match status" value="1"/>
</dbReference>
<dbReference type="GO" id="GO:0008654">
    <property type="term" value="P:phospholipid biosynthetic process"/>
    <property type="evidence" value="ECO:0007669"/>
    <property type="project" value="UniProtKB-KW"/>
</dbReference>
<evidence type="ECO:0000256" key="11">
    <source>
        <dbReference type="ARBA" id="ARBA00023264"/>
    </source>
</evidence>
<evidence type="ECO:0000256" key="10">
    <source>
        <dbReference type="ARBA" id="ARBA00023209"/>
    </source>
</evidence>
<evidence type="ECO:0000256" key="12">
    <source>
        <dbReference type="ARBA" id="ARBA00023315"/>
    </source>
</evidence>
<comment type="similarity">
    <text evidence="3">Belongs to the 1-acyl-sn-glycerol-3-phosphate acyltransferase family.</text>
</comment>
<feature type="domain" description="Phospholipid/glycerol acyltransferase" evidence="15">
    <location>
        <begin position="211"/>
        <end position="322"/>
    </location>
</feature>
<dbReference type="GO" id="GO:0019432">
    <property type="term" value="P:triglyceride biosynthetic process"/>
    <property type="evidence" value="ECO:0007669"/>
    <property type="project" value="TreeGrafter"/>
</dbReference>
<evidence type="ECO:0000256" key="4">
    <source>
        <dbReference type="ARBA" id="ARBA00022516"/>
    </source>
</evidence>
<evidence type="ECO:0000313" key="16">
    <source>
        <dbReference type="EMBL" id="KAG9394187.1"/>
    </source>
</evidence>
<keyword evidence="5" id="KW-0808">Transferase</keyword>
<evidence type="ECO:0000256" key="2">
    <source>
        <dbReference type="ARBA" id="ARBA00005189"/>
    </source>
</evidence>
<comment type="subcellular location">
    <subcellularLocation>
        <location evidence="1">Membrane</location>
    </subcellularLocation>
</comment>
<feature type="compositionally biased region" description="Polar residues" evidence="13">
    <location>
        <begin position="1"/>
        <end position="15"/>
    </location>
</feature>
<dbReference type="SUPFAM" id="SSF69593">
    <property type="entry name" value="Glycerol-3-phosphate (1)-acyltransferase"/>
    <property type="match status" value="1"/>
</dbReference>
<evidence type="ECO:0000256" key="5">
    <source>
        <dbReference type="ARBA" id="ARBA00022679"/>
    </source>
</evidence>
<dbReference type="Proteomes" id="UP000717585">
    <property type="component" value="Unassembled WGS sequence"/>
</dbReference>
<keyword evidence="12 16" id="KW-0012">Acyltransferase</keyword>
<accession>A0A8J6B758</accession>
<feature type="compositionally biased region" description="Low complexity" evidence="13">
    <location>
        <begin position="16"/>
        <end position="29"/>
    </location>
</feature>
<keyword evidence="8" id="KW-0443">Lipid metabolism</keyword>
<dbReference type="GO" id="GO:0005783">
    <property type="term" value="C:endoplasmic reticulum"/>
    <property type="evidence" value="ECO:0007669"/>
    <property type="project" value="TreeGrafter"/>
</dbReference>
<reference evidence="16" key="1">
    <citation type="submission" date="2021-05" db="EMBL/GenBank/DDBJ databases">
        <title>A free-living protist that lacks canonical eukaryotic 1 DNA replication and segregation systems.</title>
        <authorList>
            <person name="Salas-Leiva D.E."/>
            <person name="Tromer E.C."/>
            <person name="Curtis B.A."/>
            <person name="Jerlstrom-Hultqvist J."/>
            <person name="Kolisko M."/>
            <person name="Yi Z."/>
            <person name="Salas-Leiva J.S."/>
            <person name="Gallot-Lavallee L."/>
            <person name="Kops G.J.P.L."/>
            <person name="Archibald J.M."/>
            <person name="Simpson A.G.B."/>
            <person name="Roger A.J."/>
        </authorList>
    </citation>
    <scope>NUCLEOTIDE SEQUENCE</scope>
    <source>
        <strain evidence="16">BICM</strain>
    </source>
</reference>
<evidence type="ECO:0000259" key="15">
    <source>
        <dbReference type="SMART" id="SM00563"/>
    </source>
</evidence>
<organism evidence="16 17">
    <name type="scientific">Carpediemonas membranifera</name>
    <dbReference type="NCBI Taxonomy" id="201153"/>
    <lineage>
        <taxon>Eukaryota</taxon>
        <taxon>Metamonada</taxon>
        <taxon>Carpediemonas-like organisms</taxon>
        <taxon>Carpediemonas</taxon>
    </lineage>
</organism>
<evidence type="ECO:0000256" key="8">
    <source>
        <dbReference type="ARBA" id="ARBA00023098"/>
    </source>
</evidence>
<comment type="caution">
    <text evidence="16">The sequence shown here is derived from an EMBL/GenBank/DDBJ whole genome shotgun (WGS) entry which is preliminary data.</text>
</comment>
<keyword evidence="7 14" id="KW-1133">Transmembrane helix</keyword>
<dbReference type="InterPro" id="IPR002123">
    <property type="entry name" value="Plipid/glycerol_acylTrfase"/>
</dbReference>
<dbReference type="SMART" id="SM00563">
    <property type="entry name" value="PlsC"/>
    <property type="match status" value="1"/>
</dbReference>
<feature type="transmembrane region" description="Helical" evidence="14">
    <location>
        <begin position="150"/>
        <end position="170"/>
    </location>
</feature>
<keyword evidence="11" id="KW-1208">Phospholipid metabolism</keyword>
<evidence type="ECO:0000256" key="13">
    <source>
        <dbReference type="SAM" id="MobiDB-lite"/>
    </source>
</evidence>
<dbReference type="GO" id="GO:0004366">
    <property type="term" value="F:glycerol-3-phosphate O-acyltransferase activity"/>
    <property type="evidence" value="ECO:0007669"/>
    <property type="project" value="TreeGrafter"/>
</dbReference>
<keyword evidence="6 14" id="KW-0812">Transmembrane</keyword>
<proteinExistence type="inferred from homology"/>
<evidence type="ECO:0000256" key="6">
    <source>
        <dbReference type="ARBA" id="ARBA00022692"/>
    </source>
</evidence>
<keyword evidence="17" id="KW-1185">Reference proteome</keyword>
<dbReference type="InterPro" id="IPR045252">
    <property type="entry name" value="LPCAT1-like"/>
</dbReference>
<dbReference type="PANTHER" id="PTHR23063:SF2">
    <property type="entry name" value="GLYCEROL-3-PHOSPHATE ACYLTRANSFERASE 4, ISOFORM D-RELATED"/>
    <property type="match status" value="1"/>
</dbReference>
<name>A0A8J6B758_9EUKA</name>
<evidence type="ECO:0000256" key="1">
    <source>
        <dbReference type="ARBA" id="ARBA00004370"/>
    </source>
</evidence>
<evidence type="ECO:0000256" key="7">
    <source>
        <dbReference type="ARBA" id="ARBA00022989"/>
    </source>
</evidence>
<feature type="region of interest" description="Disordered" evidence="13">
    <location>
        <begin position="1"/>
        <end position="40"/>
    </location>
</feature>
<evidence type="ECO:0000313" key="17">
    <source>
        <dbReference type="Proteomes" id="UP000717585"/>
    </source>
</evidence>
<dbReference type="EMBL" id="JAHDYR010000016">
    <property type="protein sequence ID" value="KAG9394187.1"/>
    <property type="molecule type" value="Genomic_DNA"/>
</dbReference>